<protein>
    <submittedName>
        <fullName evidence="1">13303_t:CDS:1</fullName>
    </submittedName>
</protein>
<dbReference type="Proteomes" id="UP000789375">
    <property type="component" value="Unassembled WGS sequence"/>
</dbReference>
<gene>
    <name evidence="1" type="ORF">FMOSSE_LOCUS5597</name>
</gene>
<sequence length="219" mass="25590">MIIKEEIKQELIKADVRLDKISKNLKKFEEGENDRKWLNKGHWKQRRREYAYGILTDTNFSIANLTPLKNKDSSVREYDHNIHKPFIYIVIQDCLSDIDQIPHDKDISTYDIIQFDRPFWVSNWIASKHLDNQFKFRDVINLAKAKLLGSTSSWNIALSIALELVRAHMVTLITIDKNYENYIITYPFEPILSEASLELIILNTSTQGELAVRLLLLNA</sequence>
<dbReference type="PANTHER" id="PTHR33266:SF1">
    <property type="entry name" value="F-BOX DOMAIN-CONTAINING PROTEIN"/>
    <property type="match status" value="1"/>
</dbReference>
<accession>A0A9N9AKK2</accession>
<proteinExistence type="predicted"/>
<keyword evidence="2" id="KW-1185">Reference proteome</keyword>
<evidence type="ECO:0000313" key="2">
    <source>
        <dbReference type="Proteomes" id="UP000789375"/>
    </source>
</evidence>
<dbReference type="AlphaFoldDB" id="A0A9N9AKK2"/>
<organism evidence="1 2">
    <name type="scientific">Funneliformis mosseae</name>
    <name type="common">Endomycorrhizal fungus</name>
    <name type="synonym">Glomus mosseae</name>
    <dbReference type="NCBI Taxonomy" id="27381"/>
    <lineage>
        <taxon>Eukaryota</taxon>
        <taxon>Fungi</taxon>
        <taxon>Fungi incertae sedis</taxon>
        <taxon>Mucoromycota</taxon>
        <taxon>Glomeromycotina</taxon>
        <taxon>Glomeromycetes</taxon>
        <taxon>Glomerales</taxon>
        <taxon>Glomeraceae</taxon>
        <taxon>Funneliformis</taxon>
    </lineage>
</organism>
<dbReference type="EMBL" id="CAJVPP010001082">
    <property type="protein sequence ID" value="CAG8532910.1"/>
    <property type="molecule type" value="Genomic_DNA"/>
</dbReference>
<evidence type="ECO:0000313" key="1">
    <source>
        <dbReference type="EMBL" id="CAG8532910.1"/>
    </source>
</evidence>
<name>A0A9N9AKK2_FUNMO</name>
<comment type="caution">
    <text evidence="1">The sequence shown here is derived from an EMBL/GenBank/DDBJ whole genome shotgun (WGS) entry which is preliminary data.</text>
</comment>
<reference evidence="1" key="1">
    <citation type="submission" date="2021-06" db="EMBL/GenBank/DDBJ databases">
        <authorList>
            <person name="Kallberg Y."/>
            <person name="Tangrot J."/>
            <person name="Rosling A."/>
        </authorList>
    </citation>
    <scope>NUCLEOTIDE SEQUENCE</scope>
    <source>
        <strain evidence="1">87-6 pot B 2015</strain>
    </source>
</reference>
<dbReference type="PANTHER" id="PTHR33266">
    <property type="entry name" value="CHROMOSOME 15, WHOLE GENOME SHOTGUN SEQUENCE"/>
    <property type="match status" value="1"/>
</dbReference>